<dbReference type="EMBL" id="DXFQ01000014">
    <property type="protein sequence ID" value="HIX19176.1"/>
    <property type="molecule type" value="Genomic_DNA"/>
</dbReference>
<sequence>MMRSRIFEFCLLAAFCAPSASWADIQGPSLERGAIIEIEGGMPSAREVRRYKHKHGKLPDPQTLRLEVREVQALDGCEYYLDGCGLKPVTLDGSPTVSYLGYSAADSGETSLMFNVERQIDGKPVTYCLCYRIVKSESVLRGTGVPAAIRIDKREGNTYTGRINGVLFHPGQDDVLIFQWSSVTITVPAPGESLPLTEVEPAPTPDSSAEGSGAQTPLAADGGASPDGTPASQDGTETSALSEEQLQGIVAKRLAIIVQKPVNTALIEELYAEQVCRLASGEIAPREIVVQKTTKVVERWDRRSVTFHEAGYAGSHLEMIVRYHFSRDGGKTDNSFCKIVLEFDGDGKVCAMCETFSAEKPELSQGLKGLDYRGEKTVTAPH</sequence>
<dbReference type="AlphaFoldDB" id="A0A9D2AH89"/>
<feature type="compositionally biased region" description="Polar residues" evidence="1">
    <location>
        <begin position="230"/>
        <end position="242"/>
    </location>
</feature>
<accession>A0A9D2AH89</accession>
<comment type="caution">
    <text evidence="3">The sequence shown here is derived from an EMBL/GenBank/DDBJ whole genome shotgun (WGS) entry which is preliminary data.</text>
</comment>
<feature type="signal peptide" evidence="2">
    <location>
        <begin position="1"/>
        <end position="23"/>
    </location>
</feature>
<evidence type="ECO:0000256" key="2">
    <source>
        <dbReference type="SAM" id="SignalP"/>
    </source>
</evidence>
<organism evidence="3 4">
    <name type="scientific">Candidatus Akkermansia intestinigallinarum</name>
    <dbReference type="NCBI Taxonomy" id="2838431"/>
    <lineage>
        <taxon>Bacteria</taxon>
        <taxon>Pseudomonadati</taxon>
        <taxon>Verrucomicrobiota</taxon>
        <taxon>Verrucomicrobiia</taxon>
        <taxon>Verrucomicrobiales</taxon>
        <taxon>Akkermansiaceae</taxon>
        <taxon>Akkermansia</taxon>
    </lineage>
</organism>
<evidence type="ECO:0000256" key="1">
    <source>
        <dbReference type="SAM" id="MobiDB-lite"/>
    </source>
</evidence>
<feature type="compositionally biased region" description="Polar residues" evidence="1">
    <location>
        <begin position="205"/>
        <end position="215"/>
    </location>
</feature>
<name>A0A9D2AH89_9BACT</name>
<reference evidence="3" key="1">
    <citation type="journal article" date="2021" name="PeerJ">
        <title>Extensive microbial diversity within the chicken gut microbiome revealed by metagenomics and culture.</title>
        <authorList>
            <person name="Gilroy R."/>
            <person name="Ravi A."/>
            <person name="Getino M."/>
            <person name="Pursley I."/>
            <person name="Horton D.L."/>
            <person name="Alikhan N.F."/>
            <person name="Baker D."/>
            <person name="Gharbi K."/>
            <person name="Hall N."/>
            <person name="Watson M."/>
            <person name="Adriaenssens E.M."/>
            <person name="Foster-Nyarko E."/>
            <person name="Jarju S."/>
            <person name="Secka A."/>
            <person name="Antonio M."/>
            <person name="Oren A."/>
            <person name="Chaudhuri R.R."/>
            <person name="La Ragione R."/>
            <person name="Hildebrand F."/>
            <person name="Pallen M.J."/>
        </authorList>
    </citation>
    <scope>NUCLEOTIDE SEQUENCE</scope>
    <source>
        <strain evidence="3">14975</strain>
    </source>
</reference>
<evidence type="ECO:0000313" key="3">
    <source>
        <dbReference type="EMBL" id="HIX19176.1"/>
    </source>
</evidence>
<proteinExistence type="predicted"/>
<protein>
    <submittedName>
        <fullName evidence="3">Uncharacterized protein</fullName>
    </submittedName>
</protein>
<reference evidence="3" key="2">
    <citation type="submission" date="2021-04" db="EMBL/GenBank/DDBJ databases">
        <authorList>
            <person name="Gilroy R."/>
        </authorList>
    </citation>
    <scope>NUCLEOTIDE SEQUENCE</scope>
    <source>
        <strain evidence="3">14975</strain>
    </source>
</reference>
<feature type="chain" id="PRO_5038584308" evidence="2">
    <location>
        <begin position="24"/>
        <end position="382"/>
    </location>
</feature>
<dbReference type="Proteomes" id="UP000823964">
    <property type="component" value="Unassembled WGS sequence"/>
</dbReference>
<evidence type="ECO:0000313" key="4">
    <source>
        <dbReference type="Proteomes" id="UP000823964"/>
    </source>
</evidence>
<feature type="region of interest" description="Disordered" evidence="1">
    <location>
        <begin position="191"/>
        <end position="242"/>
    </location>
</feature>
<gene>
    <name evidence="3" type="ORF">H9862_01070</name>
</gene>
<keyword evidence="2" id="KW-0732">Signal</keyword>